<feature type="domain" description="LarA-like N-terminal" evidence="1">
    <location>
        <begin position="7"/>
        <end position="200"/>
    </location>
</feature>
<dbReference type="RefSeq" id="WP_015920011.1">
    <property type="nucleotide sequence ID" value="NC_011978.1"/>
</dbReference>
<reference evidence="3 4" key="1">
    <citation type="journal article" date="2009" name="Biosci. Biotechnol. Biochem.">
        <title>WeGAS: a web-based microbial genome annotation system.</title>
        <authorList>
            <person name="Lee D."/>
            <person name="Seo H."/>
            <person name="Park C."/>
            <person name="Park K."/>
        </authorList>
    </citation>
    <scope>NUCLEOTIDE SEQUENCE [LARGE SCALE GENOMIC DNA]</scope>
    <source>
        <strain evidence="4">ATCC 49049 / DSM 4359 / NBRC 107923 / NS-E</strain>
    </source>
</reference>
<dbReference type="InterPro" id="IPR043166">
    <property type="entry name" value="LarA-like_C"/>
</dbReference>
<evidence type="ECO:0000313" key="3">
    <source>
        <dbReference type="EMBL" id="ACM23723.1"/>
    </source>
</evidence>
<dbReference type="Gene3D" id="3.90.226.30">
    <property type="match status" value="1"/>
</dbReference>
<accession>B9K9U0</accession>
<protein>
    <submittedName>
        <fullName evidence="3">Uncharacterized protein</fullName>
    </submittedName>
</protein>
<dbReference type="Pfam" id="PF09861">
    <property type="entry name" value="Lar_N"/>
    <property type="match status" value="1"/>
</dbReference>
<evidence type="ECO:0000259" key="1">
    <source>
        <dbReference type="Pfam" id="PF09861"/>
    </source>
</evidence>
<dbReference type="EMBL" id="CP000916">
    <property type="protein sequence ID" value="ACM23723.1"/>
    <property type="molecule type" value="Genomic_DNA"/>
</dbReference>
<dbReference type="PANTHER" id="PTHR33171:SF17">
    <property type="entry name" value="LARA-LIKE N-TERMINAL DOMAIN-CONTAINING PROTEIN"/>
    <property type="match status" value="1"/>
</dbReference>
<dbReference type="Pfam" id="PF21113">
    <property type="entry name" value="LarA_C"/>
    <property type="match status" value="1"/>
</dbReference>
<dbReference type="AlphaFoldDB" id="B9K9U0"/>
<gene>
    <name evidence="3" type="ordered locus">CTN_1547</name>
</gene>
<evidence type="ECO:0000313" key="4">
    <source>
        <dbReference type="Proteomes" id="UP000000445"/>
    </source>
</evidence>
<dbReference type="InterPro" id="IPR047926">
    <property type="entry name" value="Ni_dep_LarA"/>
</dbReference>
<dbReference type="NCBIfam" id="NF033504">
    <property type="entry name" value="Ni_dep_LarA"/>
    <property type="match status" value="1"/>
</dbReference>
<dbReference type="eggNOG" id="COG3875">
    <property type="taxonomic scope" value="Bacteria"/>
</dbReference>
<dbReference type="STRING" id="309803.CTN_1547"/>
<dbReference type="GO" id="GO:0050043">
    <property type="term" value="F:lactate racemase activity"/>
    <property type="evidence" value="ECO:0007669"/>
    <property type="project" value="InterPro"/>
</dbReference>
<proteinExistence type="predicted"/>
<dbReference type="KEGG" id="tna:CTN_1547"/>
<dbReference type="Gene3D" id="3.40.50.11440">
    <property type="match status" value="1"/>
</dbReference>
<dbReference type="InterPro" id="IPR048068">
    <property type="entry name" value="LarA-like"/>
</dbReference>
<organism evidence="3 4">
    <name type="scientific">Thermotoga neapolitana (strain ATCC 49049 / DSM 4359 / NBRC 107923 / NS-E)</name>
    <dbReference type="NCBI Taxonomy" id="309803"/>
    <lineage>
        <taxon>Bacteria</taxon>
        <taxon>Thermotogati</taxon>
        <taxon>Thermotogota</taxon>
        <taxon>Thermotogae</taxon>
        <taxon>Thermotogales</taxon>
        <taxon>Thermotogaceae</taxon>
        <taxon>Thermotoga</taxon>
    </lineage>
</organism>
<dbReference type="Proteomes" id="UP000000445">
    <property type="component" value="Chromosome"/>
</dbReference>
<sequence>MVITVPYGKGHLSLEFPENLKVDVLQSRRSSIPSLGEDKINTEIKKNLEKLAISAKIVGVAIPDQTRPNISEKILPFLVKVLLEKDAKEVRICIGTGLHRNPTEDEIRKLIPLHRNERIKVYINNALDKKSLSFLGHTRFGTPVWIMKHFAESDIKIAVSVVEEHQFAGFSGGAKAVAIGLGGEETISGNHSKMKFQRAKMGVIDGNPVREEIDEIGEMVGLDLLINSVLNEKKEIIGLFVGEHPHSHRMACEFVKKISGIPVKRLYDLVVVSPGGYPRDIDLYQSQKALAVAQEFCKPGGTIVLLAECSKGFGDEGGYVPVLERARSPEEVIENFDFSNFKVGPHKAFLIAQTLIKCRVKILSTLPAERLRNMFFEPIVNFEEAIKEIEPKSSVCVIPNASQIIPVQGKEEKL</sequence>
<dbReference type="PANTHER" id="PTHR33171">
    <property type="entry name" value="LAR_N DOMAIN-CONTAINING PROTEIN"/>
    <property type="match status" value="1"/>
</dbReference>
<dbReference type="HOGENOM" id="CLU_050189_0_0_0"/>
<name>B9K9U0_THENN</name>
<evidence type="ECO:0000259" key="2">
    <source>
        <dbReference type="Pfam" id="PF21113"/>
    </source>
</evidence>
<dbReference type="InterPro" id="IPR018657">
    <property type="entry name" value="LarA-like_N"/>
</dbReference>
<feature type="domain" description="Lactate racemase C-terminal" evidence="2">
    <location>
        <begin position="267"/>
        <end position="402"/>
    </location>
</feature>
<keyword evidence="4" id="KW-1185">Reference proteome</keyword>
<dbReference type="InterPro" id="IPR048520">
    <property type="entry name" value="LarA_C"/>
</dbReference>